<keyword evidence="1" id="KW-0812">Transmembrane</keyword>
<proteinExistence type="predicted"/>
<dbReference type="GO" id="GO:0016874">
    <property type="term" value="F:ligase activity"/>
    <property type="evidence" value="ECO:0007669"/>
    <property type="project" value="UniProtKB-KW"/>
</dbReference>
<keyword evidence="1" id="KW-1133">Transmembrane helix</keyword>
<dbReference type="AlphaFoldDB" id="A0A0B0PY31"/>
<feature type="transmembrane region" description="Helical" evidence="1">
    <location>
        <begin position="79"/>
        <end position="97"/>
    </location>
</feature>
<keyword evidence="3" id="KW-1185">Reference proteome</keyword>
<reference evidence="3" key="1">
    <citation type="submission" date="2014-09" db="EMBL/GenBank/DDBJ databases">
        <authorList>
            <person name="Mudge J."/>
            <person name="Ramaraj T."/>
            <person name="Lindquist I.E."/>
            <person name="Bharti A.K."/>
            <person name="Sundararajan A."/>
            <person name="Cameron C.T."/>
            <person name="Woodward J.E."/>
            <person name="May G.D."/>
            <person name="Brubaker C."/>
            <person name="Broadhvest J."/>
            <person name="Wilkins T.A."/>
        </authorList>
    </citation>
    <scope>NUCLEOTIDE SEQUENCE</scope>
    <source>
        <strain evidence="3">cv. AKA8401</strain>
    </source>
</reference>
<accession>A0A0B0PY31</accession>
<evidence type="ECO:0000313" key="2">
    <source>
        <dbReference type="EMBL" id="KHG29960.1"/>
    </source>
</evidence>
<name>A0A0B0PY31_GOSAR</name>
<feature type="transmembrane region" description="Helical" evidence="1">
    <location>
        <begin position="53"/>
        <end position="73"/>
    </location>
</feature>
<evidence type="ECO:0000313" key="3">
    <source>
        <dbReference type="Proteomes" id="UP000032142"/>
    </source>
</evidence>
<sequence>MFRVIEYSLILQMIQQKIYDLYLNEKSYDHVCRQSSSRIIAYVRETSHTISKALGIVSSFIFIMACIGTFVLFYCHTILGPNVLTCFSISLILYKAMKNG</sequence>
<keyword evidence="1" id="KW-0472">Membrane</keyword>
<gene>
    <name evidence="2" type="ORF">F383_11567</name>
</gene>
<dbReference type="EMBL" id="KN453472">
    <property type="protein sequence ID" value="KHG29960.1"/>
    <property type="molecule type" value="Genomic_DNA"/>
</dbReference>
<organism evidence="2 3">
    <name type="scientific">Gossypium arboreum</name>
    <name type="common">Tree cotton</name>
    <name type="synonym">Gossypium nanking</name>
    <dbReference type="NCBI Taxonomy" id="29729"/>
    <lineage>
        <taxon>Eukaryota</taxon>
        <taxon>Viridiplantae</taxon>
        <taxon>Streptophyta</taxon>
        <taxon>Embryophyta</taxon>
        <taxon>Tracheophyta</taxon>
        <taxon>Spermatophyta</taxon>
        <taxon>Magnoliopsida</taxon>
        <taxon>eudicotyledons</taxon>
        <taxon>Gunneridae</taxon>
        <taxon>Pentapetalae</taxon>
        <taxon>rosids</taxon>
        <taxon>malvids</taxon>
        <taxon>Malvales</taxon>
        <taxon>Malvaceae</taxon>
        <taxon>Malvoideae</taxon>
        <taxon>Gossypium</taxon>
    </lineage>
</organism>
<keyword evidence="2" id="KW-0436">Ligase</keyword>
<protein>
    <submittedName>
        <fullName evidence="2">Tryptophan--tRNA ligase</fullName>
    </submittedName>
</protein>
<dbReference type="Proteomes" id="UP000032142">
    <property type="component" value="Unassembled WGS sequence"/>
</dbReference>
<evidence type="ECO:0000256" key="1">
    <source>
        <dbReference type="SAM" id="Phobius"/>
    </source>
</evidence>